<protein>
    <recommendedName>
        <fullName evidence="5">DUF5038 domain-containing protein</fullName>
    </recommendedName>
</protein>
<evidence type="ECO:0000256" key="2">
    <source>
        <dbReference type="SAM" id="Phobius"/>
    </source>
</evidence>
<keyword evidence="2" id="KW-0472">Membrane</keyword>
<gene>
    <name evidence="3" type="ORF">ERS852533_01433</name>
</gene>
<evidence type="ECO:0008006" key="5">
    <source>
        <dbReference type="Google" id="ProtNLM"/>
    </source>
</evidence>
<reference evidence="3 4" key="1">
    <citation type="submission" date="2015-09" db="EMBL/GenBank/DDBJ databases">
        <authorList>
            <consortium name="Pathogen Informatics"/>
        </authorList>
    </citation>
    <scope>NUCLEOTIDE SEQUENCE [LARGE SCALE GENOMIC DNA]</scope>
    <source>
        <strain evidence="3 4">2789STDY5834921</strain>
    </source>
</reference>
<sequence>MNRKKVILSILMMVFLIAVGFVLPHLFKEKRGEKPASSAPTKEETTDTEQSSSKTALTFLDFSALQNFFSKGQIETLCQELQTYLTDTGNTSITSVQFLEDKTTYPNASDIGFSFRLSDDSVLPVYYSSSIGRFFYGEERTPGTEEIKTYEQQTDENLPVLTTEEIELLPEGGYDDTKETEPEKQPSDHKTTTEAEEVQP</sequence>
<evidence type="ECO:0000256" key="1">
    <source>
        <dbReference type="SAM" id="MobiDB-lite"/>
    </source>
</evidence>
<evidence type="ECO:0000313" key="3">
    <source>
        <dbReference type="EMBL" id="CUP45911.1"/>
    </source>
</evidence>
<keyword evidence="2" id="KW-1133">Transmembrane helix</keyword>
<feature type="region of interest" description="Disordered" evidence="1">
    <location>
        <begin position="169"/>
        <end position="200"/>
    </location>
</feature>
<accession>A0A174NF58</accession>
<feature type="transmembrane region" description="Helical" evidence="2">
    <location>
        <begin position="6"/>
        <end position="27"/>
    </location>
</feature>
<keyword evidence="2" id="KW-0812">Transmembrane</keyword>
<name>A0A174NF58_9FIRM</name>
<dbReference type="InterPro" id="IPR032219">
    <property type="entry name" value="DUF5038"/>
</dbReference>
<dbReference type="Proteomes" id="UP000095413">
    <property type="component" value="Unassembled WGS sequence"/>
</dbReference>
<feature type="compositionally biased region" description="Basic and acidic residues" evidence="1">
    <location>
        <begin position="175"/>
        <end position="193"/>
    </location>
</feature>
<organism evidence="3 4">
    <name type="scientific">Blautia obeum</name>
    <dbReference type="NCBI Taxonomy" id="40520"/>
    <lineage>
        <taxon>Bacteria</taxon>
        <taxon>Bacillati</taxon>
        <taxon>Bacillota</taxon>
        <taxon>Clostridia</taxon>
        <taxon>Lachnospirales</taxon>
        <taxon>Lachnospiraceae</taxon>
        <taxon>Blautia</taxon>
    </lineage>
</organism>
<dbReference type="RefSeq" id="WP_055055843.1">
    <property type="nucleotide sequence ID" value="NZ_CZBA01000006.1"/>
</dbReference>
<dbReference type="AlphaFoldDB" id="A0A174NF58"/>
<dbReference type="Pfam" id="PF16441">
    <property type="entry name" value="DUF5038"/>
    <property type="match status" value="1"/>
</dbReference>
<dbReference type="OrthoDB" id="1775571at2"/>
<dbReference type="EMBL" id="CZBA01000006">
    <property type="protein sequence ID" value="CUP45911.1"/>
    <property type="molecule type" value="Genomic_DNA"/>
</dbReference>
<evidence type="ECO:0000313" key="4">
    <source>
        <dbReference type="Proteomes" id="UP000095413"/>
    </source>
</evidence>
<feature type="region of interest" description="Disordered" evidence="1">
    <location>
        <begin position="33"/>
        <end position="52"/>
    </location>
</feature>
<proteinExistence type="predicted"/>